<protein>
    <submittedName>
        <fullName evidence="7">PEP-CTERM system TPR-repeat protein PrsT</fullName>
    </submittedName>
</protein>
<dbReference type="AlphaFoldDB" id="A0A2W5D8F1"/>
<dbReference type="PANTHER" id="PTHR12558:SF9">
    <property type="entry name" value="CELL DIVISION CYCLE PROTEIN 16 HOMOLOG"/>
    <property type="match status" value="1"/>
</dbReference>
<keyword evidence="1" id="KW-0132">Cell division</keyword>
<evidence type="ECO:0000313" key="8">
    <source>
        <dbReference type="Proteomes" id="UP000249633"/>
    </source>
</evidence>
<reference evidence="7 8" key="1">
    <citation type="submission" date="2017-08" db="EMBL/GenBank/DDBJ databases">
        <title>Infants hospitalized years apart are colonized by the same room-sourced microbial strains.</title>
        <authorList>
            <person name="Brooks B."/>
            <person name="Olm M.R."/>
            <person name="Firek B.A."/>
            <person name="Baker R."/>
            <person name="Thomas B.C."/>
            <person name="Morowitz M.J."/>
            <person name="Banfield J.F."/>
        </authorList>
    </citation>
    <scope>NUCLEOTIDE SEQUENCE [LARGE SCALE GENOMIC DNA]</scope>
    <source>
        <strain evidence="7">S2_012_000_R2_81</strain>
    </source>
</reference>
<feature type="repeat" description="TPR" evidence="6">
    <location>
        <begin position="371"/>
        <end position="404"/>
    </location>
</feature>
<evidence type="ECO:0000256" key="5">
    <source>
        <dbReference type="ARBA" id="ARBA00023306"/>
    </source>
</evidence>
<dbReference type="InterPro" id="IPR011990">
    <property type="entry name" value="TPR-like_helical_dom_sf"/>
</dbReference>
<keyword evidence="3" id="KW-0498">Mitosis</keyword>
<evidence type="ECO:0000256" key="4">
    <source>
        <dbReference type="ARBA" id="ARBA00022786"/>
    </source>
</evidence>
<dbReference type="GO" id="GO:0051301">
    <property type="term" value="P:cell division"/>
    <property type="evidence" value="ECO:0007669"/>
    <property type="project" value="UniProtKB-KW"/>
</dbReference>
<gene>
    <name evidence="7" type="primary">prsT</name>
    <name evidence="7" type="ORF">DI603_20485</name>
</gene>
<dbReference type="Proteomes" id="UP000249633">
    <property type="component" value="Unassembled WGS sequence"/>
</dbReference>
<keyword evidence="6" id="KW-0802">TPR repeat</keyword>
<evidence type="ECO:0000256" key="3">
    <source>
        <dbReference type="ARBA" id="ARBA00022776"/>
    </source>
</evidence>
<feature type="repeat" description="TPR" evidence="6">
    <location>
        <begin position="131"/>
        <end position="164"/>
    </location>
</feature>
<evidence type="ECO:0000256" key="6">
    <source>
        <dbReference type="PROSITE-ProRule" id="PRU00339"/>
    </source>
</evidence>
<keyword evidence="2" id="KW-0677">Repeat</keyword>
<accession>A0A2W5D8F1</accession>
<dbReference type="PROSITE" id="PS51257">
    <property type="entry name" value="PROKAR_LIPOPROTEIN"/>
    <property type="match status" value="1"/>
</dbReference>
<dbReference type="NCBIfam" id="TIGR02917">
    <property type="entry name" value="PEP_TPR_lipo"/>
    <property type="match status" value="1"/>
</dbReference>
<dbReference type="PANTHER" id="PTHR12558">
    <property type="entry name" value="CELL DIVISION CYCLE 16,23,27"/>
    <property type="match status" value="1"/>
</dbReference>
<comment type="caution">
    <text evidence="7">The sequence shown here is derived from an EMBL/GenBank/DDBJ whole genome shotgun (WGS) entry which is preliminary data.</text>
</comment>
<dbReference type="PROSITE" id="PS50005">
    <property type="entry name" value="TPR"/>
    <property type="match status" value="3"/>
</dbReference>
<sequence length="925" mass="100372">MRNIFRLGLLPCAFVASVFLVGCSGKSPAQLMESSKALMQQKDYNAASIELKNVLQQDANNVEARFLLGKSLLEVGRSSEALIELSKARELGYPVAQLAAPIGSAMLSLGEAEQFVAEYAGVKIDDPKLRAEFKTTLSMAYGSQRKYSQSREAADDALQADPKNVTANLLVAQLLRVAGDNAGALAQIERTIASTPEAGEPWLAKADQLLATNADPAGILAAYREALRRIPQDPRVHAGITQELIRQQDLDGAQRQLAQLEKLQPKGVQGRYLAATLAYKRRDWKTAFEAVQELLRVGPNNTRFLHLAGAIEYERGNYLQSAAHLGKALNDPSAPDAVRVLLARAQLRSGEPVKALAALQPLLDGSRRPPAEVYSLAADCYTQKGDKEAAKKMYAKAVEANPADERGRTVMALSALSEGRTEQAMSELKSIAGSASGIDAEFALIMTHVRNNRLDDALAVVDGVERKRPRSAIAPYFRGRIEQLRGRRDKAREWYERAVTRDASYAPAVVALAVFDLDDARPANAVARYEKLVAAAPQDVGARLGLIAARARAGAKPENVREQLEEVVKLFPDSESARITLTGTLLDQRDSAAALKAARDGLVRLPDSLGLLQAQGLAELVLGNYNQAAQSFSKAATLKPNAVEPLMYLVDVQMARNDFPAAIAQLRKVIAIRPDYMPAQTRLVSLLTRLSKSDEAMSVAKGVQKQFPADPTGWSLEADLLTMKGNHASAVMALNTAFSKRPSDETVVRLYKAMSAASQTAEADKLANDWLAKHPDSVALNIYLGEQATVQRDYERAEKHFRKVVAGRSPNALVLNNLAWVLYRAGKPGALEMGEKALALAPDSDAILDTVAEIHAAGGRMDKAVTLQKRAVDVSPNMPVLRMHLAQYLIKNGQKQEARAELERLAALGRDFAAQDEVKKLLASL</sequence>
<evidence type="ECO:0000256" key="1">
    <source>
        <dbReference type="ARBA" id="ARBA00022618"/>
    </source>
</evidence>
<feature type="repeat" description="TPR" evidence="6">
    <location>
        <begin position="609"/>
        <end position="642"/>
    </location>
</feature>
<organism evidence="7 8">
    <name type="scientific">Roseateles depolymerans</name>
    <dbReference type="NCBI Taxonomy" id="76731"/>
    <lineage>
        <taxon>Bacteria</taxon>
        <taxon>Pseudomonadati</taxon>
        <taxon>Pseudomonadota</taxon>
        <taxon>Betaproteobacteria</taxon>
        <taxon>Burkholderiales</taxon>
        <taxon>Sphaerotilaceae</taxon>
        <taxon>Roseateles</taxon>
    </lineage>
</organism>
<evidence type="ECO:0000256" key="2">
    <source>
        <dbReference type="ARBA" id="ARBA00022737"/>
    </source>
</evidence>
<dbReference type="Pfam" id="PF07721">
    <property type="entry name" value="TPR_4"/>
    <property type="match status" value="1"/>
</dbReference>
<keyword evidence="5" id="KW-0131">Cell cycle</keyword>
<dbReference type="Pfam" id="PF14559">
    <property type="entry name" value="TPR_19"/>
    <property type="match status" value="3"/>
</dbReference>
<evidence type="ECO:0000313" key="7">
    <source>
        <dbReference type="EMBL" id="PZP28071.1"/>
    </source>
</evidence>
<dbReference type="SUPFAM" id="SSF48452">
    <property type="entry name" value="TPR-like"/>
    <property type="match status" value="4"/>
</dbReference>
<keyword evidence="4" id="KW-0833">Ubl conjugation pathway</keyword>
<proteinExistence type="predicted"/>
<dbReference type="GO" id="GO:0031145">
    <property type="term" value="P:anaphase-promoting complex-dependent catabolic process"/>
    <property type="evidence" value="ECO:0007669"/>
    <property type="project" value="TreeGrafter"/>
</dbReference>
<dbReference type="Gene3D" id="1.25.40.10">
    <property type="entry name" value="Tetratricopeptide repeat domain"/>
    <property type="match status" value="6"/>
</dbReference>
<dbReference type="GO" id="GO:0016567">
    <property type="term" value="P:protein ubiquitination"/>
    <property type="evidence" value="ECO:0007669"/>
    <property type="project" value="TreeGrafter"/>
</dbReference>
<dbReference type="Pfam" id="PF13181">
    <property type="entry name" value="TPR_8"/>
    <property type="match status" value="1"/>
</dbReference>
<dbReference type="GO" id="GO:0005737">
    <property type="term" value="C:cytoplasm"/>
    <property type="evidence" value="ECO:0007669"/>
    <property type="project" value="TreeGrafter"/>
</dbReference>
<name>A0A2W5D8F1_9BURK</name>
<dbReference type="InterPro" id="IPR011717">
    <property type="entry name" value="TPR-4"/>
</dbReference>
<dbReference type="EMBL" id="QFOD01000025">
    <property type="protein sequence ID" value="PZP28071.1"/>
    <property type="molecule type" value="Genomic_DNA"/>
</dbReference>
<dbReference type="InterPro" id="IPR019734">
    <property type="entry name" value="TPR_rpt"/>
</dbReference>
<dbReference type="Pfam" id="PF13432">
    <property type="entry name" value="TPR_16"/>
    <property type="match status" value="4"/>
</dbReference>
<dbReference type="InterPro" id="IPR014266">
    <property type="entry name" value="PEP-CTERM_TPR_PrsT"/>
</dbReference>
<dbReference type="SMART" id="SM00028">
    <property type="entry name" value="TPR"/>
    <property type="match status" value="12"/>
</dbReference>
<dbReference type="GO" id="GO:0042802">
    <property type="term" value="F:identical protein binding"/>
    <property type="evidence" value="ECO:0007669"/>
    <property type="project" value="InterPro"/>
</dbReference>